<name>A0A5J4PPT1_9ZZZZ</name>
<reference evidence="1" key="1">
    <citation type="submission" date="2019-03" db="EMBL/GenBank/DDBJ databases">
        <title>Single cell metagenomics reveals metabolic interactions within the superorganism composed of flagellate Streblomastix strix and complex community of Bacteroidetes bacteria on its surface.</title>
        <authorList>
            <person name="Treitli S.C."/>
            <person name="Kolisko M."/>
            <person name="Husnik F."/>
            <person name="Keeling P."/>
            <person name="Hampl V."/>
        </authorList>
    </citation>
    <scope>NUCLEOTIDE SEQUENCE</scope>
    <source>
        <strain evidence="1">STM</strain>
    </source>
</reference>
<organism evidence="1">
    <name type="scientific">termite gut metagenome</name>
    <dbReference type="NCBI Taxonomy" id="433724"/>
    <lineage>
        <taxon>unclassified sequences</taxon>
        <taxon>metagenomes</taxon>
        <taxon>organismal metagenomes</taxon>
    </lineage>
</organism>
<dbReference type="AlphaFoldDB" id="A0A5J4PPT1"/>
<comment type="caution">
    <text evidence="1">The sequence shown here is derived from an EMBL/GenBank/DDBJ whole genome shotgun (WGS) entry which is preliminary data.</text>
</comment>
<accession>A0A5J4PPT1</accession>
<proteinExistence type="predicted"/>
<gene>
    <name evidence="1" type="ORF">EZS27_037355</name>
</gene>
<protein>
    <submittedName>
        <fullName evidence="1">Uncharacterized protein</fullName>
    </submittedName>
</protein>
<sequence>MTDYQPFMKRAIEEEISELEDTRDDGFLSSPNVTHNLVSRAKLAGLHDGFMVVRGKIGISLASQLITPLEKDTEKLRANPENSRN</sequence>
<evidence type="ECO:0000313" key="1">
    <source>
        <dbReference type="EMBL" id="KAA6311535.1"/>
    </source>
</evidence>
<dbReference type="EMBL" id="SNRY01006895">
    <property type="protein sequence ID" value="KAA6311535.1"/>
    <property type="molecule type" value="Genomic_DNA"/>
</dbReference>